<feature type="compositionally biased region" description="Basic and acidic residues" evidence="1">
    <location>
        <begin position="213"/>
        <end position="222"/>
    </location>
</feature>
<reference evidence="2 3" key="1">
    <citation type="submission" date="2024-01" db="EMBL/GenBank/DDBJ databases">
        <title>The complete chloroplast genome sequence of Lithospermum erythrorhizon: insights into the phylogenetic relationship among Boraginaceae species and the maternal lineages of purple gromwells.</title>
        <authorList>
            <person name="Okada T."/>
            <person name="Watanabe K."/>
        </authorList>
    </citation>
    <scope>NUCLEOTIDE SEQUENCE [LARGE SCALE GENOMIC DNA]</scope>
</reference>
<comment type="caution">
    <text evidence="2">The sequence shown here is derived from an EMBL/GenBank/DDBJ whole genome shotgun (WGS) entry which is preliminary data.</text>
</comment>
<feature type="region of interest" description="Disordered" evidence="1">
    <location>
        <begin position="1"/>
        <end position="30"/>
    </location>
</feature>
<dbReference type="EMBL" id="BAABME010005926">
    <property type="protein sequence ID" value="GAA0166991.1"/>
    <property type="molecule type" value="Genomic_DNA"/>
</dbReference>
<sequence>MSDGESPEPPPIREDGVKQPRPHPDLPKSFSQVVQGNFAHGPNIVKSSQQSDSDSIPFKPIATFNGKPSVSFTILEKATLLEKMNFVLVGKFSHGRPPLNIIKDFFIGLELQDWCKGRTTSMNTRGKVLDKMPQPALTVNSLANLQGAASGAVEPARIIDRPAELVTAGQRFSTDKVATRKTGQSQEEHNTAVHQLLMPADNARQPVEQDGTTDEKQSGGQL</sequence>
<dbReference type="AlphaFoldDB" id="A0AAV3QUN1"/>
<feature type="compositionally biased region" description="Basic and acidic residues" evidence="1">
    <location>
        <begin position="11"/>
        <end position="26"/>
    </location>
</feature>
<name>A0AAV3QUN1_LITER</name>
<dbReference type="Proteomes" id="UP001454036">
    <property type="component" value="Unassembled WGS sequence"/>
</dbReference>
<evidence type="ECO:0000313" key="2">
    <source>
        <dbReference type="EMBL" id="GAA0166991.1"/>
    </source>
</evidence>
<feature type="region of interest" description="Disordered" evidence="1">
    <location>
        <begin position="198"/>
        <end position="222"/>
    </location>
</feature>
<accession>A0AAV3QUN1</accession>
<evidence type="ECO:0000313" key="3">
    <source>
        <dbReference type="Proteomes" id="UP001454036"/>
    </source>
</evidence>
<organism evidence="2 3">
    <name type="scientific">Lithospermum erythrorhizon</name>
    <name type="common">Purple gromwell</name>
    <name type="synonym">Lithospermum officinale var. erythrorhizon</name>
    <dbReference type="NCBI Taxonomy" id="34254"/>
    <lineage>
        <taxon>Eukaryota</taxon>
        <taxon>Viridiplantae</taxon>
        <taxon>Streptophyta</taxon>
        <taxon>Embryophyta</taxon>
        <taxon>Tracheophyta</taxon>
        <taxon>Spermatophyta</taxon>
        <taxon>Magnoliopsida</taxon>
        <taxon>eudicotyledons</taxon>
        <taxon>Gunneridae</taxon>
        <taxon>Pentapetalae</taxon>
        <taxon>asterids</taxon>
        <taxon>lamiids</taxon>
        <taxon>Boraginales</taxon>
        <taxon>Boraginaceae</taxon>
        <taxon>Boraginoideae</taxon>
        <taxon>Lithospermeae</taxon>
        <taxon>Lithospermum</taxon>
    </lineage>
</organism>
<gene>
    <name evidence="2" type="ORF">LIER_22024</name>
</gene>
<keyword evidence="3" id="KW-1185">Reference proteome</keyword>
<proteinExistence type="predicted"/>
<evidence type="ECO:0000256" key="1">
    <source>
        <dbReference type="SAM" id="MobiDB-lite"/>
    </source>
</evidence>
<protein>
    <submittedName>
        <fullName evidence="2">Uncharacterized protein</fullName>
    </submittedName>
</protein>